<proteinExistence type="predicted"/>
<dbReference type="Proteomes" id="UP000642920">
    <property type="component" value="Unassembled WGS sequence"/>
</dbReference>
<dbReference type="RefSeq" id="WP_201923388.1">
    <property type="nucleotide sequence ID" value="NZ_JAERQG010000004.1"/>
</dbReference>
<evidence type="ECO:0000313" key="2">
    <source>
        <dbReference type="Proteomes" id="UP000642920"/>
    </source>
</evidence>
<dbReference type="EMBL" id="JAERQG010000004">
    <property type="protein sequence ID" value="MBL0766633.1"/>
    <property type="molecule type" value="Genomic_DNA"/>
</dbReference>
<dbReference type="AlphaFoldDB" id="A0A937AN93"/>
<dbReference type="InterPro" id="IPR045398">
    <property type="entry name" value="DUF6515"/>
</dbReference>
<organism evidence="1 2">
    <name type="scientific">Marivirga atlantica</name>
    <dbReference type="NCBI Taxonomy" id="1548457"/>
    <lineage>
        <taxon>Bacteria</taxon>
        <taxon>Pseudomonadati</taxon>
        <taxon>Bacteroidota</taxon>
        <taxon>Cytophagia</taxon>
        <taxon>Cytophagales</taxon>
        <taxon>Marivirgaceae</taxon>
        <taxon>Marivirga</taxon>
    </lineage>
</organism>
<keyword evidence="2" id="KW-1185">Reference proteome</keyword>
<comment type="caution">
    <text evidence="1">The sequence shown here is derived from an EMBL/GenBank/DDBJ whole genome shotgun (WGS) entry which is preliminary data.</text>
</comment>
<accession>A0A937AN93</accession>
<evidence type="ECO:0000313" key="1">
    <source>
        <dbReference type="EMBL" id="MBL0766633.1"/>
    </source>
</evidence>
<dbReference type="Pfam" id="PF20125">
    <property type="entry name" value="DUF6515"/>
    <property type="match status" value="1"/>
</dbReference>
<protein>
    <submittedName>
        <fullName evidence="1">Uncharacterized protein</fullName>
    </submittedName>
</protein>
<reference evidence="1" key="1">
    <citation type="submission" date="2021-01" db="EMBL/GenBank/DDBJ databases">
        <title>Marivirga sp. nov., isolated from intertidal surface sediments.</title>
        <authorList>
            <person name="Zhang M."/>
        </authorList>
    </citation>
    <scope>NUCLEOTIDE SEQUENCE</scope>
    <source>
        <strain evidence="1">SM1354</strain>
    </source>
</reference>
<gene>
    <name evidence="1" type="ORF">JKP34_15305</name>
</gene>
<sequence length="209" mass="24122">MKTTSINKRLGLVLGLLVSIIILSGLLTKVKAQHVSVLHVSKAESKHLAHKRAQRKVYRKVKRRAHLRYAHLPKYRATVNRIPKSAVVVRYKAHTYYFHEGVFYRLNNKRYVVIRPVAGLRISLLPKGYKAISLKSSKYYYYYGNFYKDVKDGYEVVEAPEGAMVDALPNGYKVKEIDGMEYYELDGVYYQEVETDELPDGVGYQVIKL</sequence>
<name>A0A937AN93_9BACT</name>